<dbReference type="InterPro" id="IPR052897">
    <property type="entry name" value="Sec-Metab_Biosynth_Hydrolase"/>
</dbReference>
<dbReference type="RefSeq" id="WP_285450776.1">
    <property type="nucleotide sequence ID" value="NZ_CP127173.1"/>
</dbReference>
<dbReference type="EMBL" id="CP127173">
    <property type="protein sequence ID" value="WIV54198.1"/>
    <property type="molecule type" value="Genomic_DNA"/>
</dbReference>
<protein>
    <submittedName>
        <fullName evidence="2">Alpha/beta hydrolase</fullName>
    </submittedName>
</protein>
<evidence type="ECO:0000313" key="2">
    <source>
        <dbReference type="EMBL" id="WIV54198.1"/>
    </source>
</evidence>
<evidence type="ECO:0000259" key="1">
    <source>
        <dbReference type="Pfam" id="PF12697"/>
    </source>
</evidence>
<dbReference type="Pfam" id="PF12697">
    <property type="entry name" value="Abhydrolase_6"/>
    <property type="match status" value="1"/>
</dbReference>
<proteinExistence type="predicted"/>
<reference evidence="2 3" key="1">
    <citation type="submission" date="2023-06" db="EMBL/GenBank/DDBJ databases">
        <authorList>
            <person name="Oyuntsetseg B."/>
            <person name="Kim S.B."/>
        </authorList>
    </citation>
    <scope>NUCLEOTIDE SEQUENCE [LARGE SCALE GENOMIC DNA]</scope>
    <source>
        <strain evidence="2 3">2-2</strain>
    </source>
</reference>
<gene>
    <name evidence="2" type="ORF">QP939_35785</name>
</gene>
<organism evidence="2 3">
    <name type="scientific">Amycolatopsis nalaikhensis</name>
    <dbReference type="NCBI Taxonomy" id="715472"/>
    <lineage>
        <taxon>Bacteria</taxon>
        <taxon>Bacillati</taxon>
        <taxon>Actinomycetota</taxon>
        <taxon>Actinomycetes</taxon>
        <taxon>Pseudonocardiales</taxon>
        <taxon>Pseudonocardiaceae</taxon>
        <taxon>Amycolatopsis</taxon>
    </lineage>
</organism>
<accession>A0ABY8XF11</accession>
<dbReference type="InterPro" id="IPR000073">
    <property type="entry name" value="AB_hydrolase_1"/>
</dbReference>
<sequence length="225" mass="23910">MTEPKNLVLVHGAWHGPWCWEPLRPELAGRGWTVSTVDLPSTSGDPAAGMHADARAVEAHLAAIDGPVTLLAHSYGGVPATEAAAPNVRALVYLAAHVLKAGESLVSPLGGPWFPPETEFVPGADPLEALYHDVPADLAREAVARLRPQSAKAFTEELTREAWRDTPSALIVCDDDRAMPEPLMKRAVAEGLTDVVRHLPGSHSPFLTRPAELAALLDDVVAALS</sequence>
<dbReference type="Proteomes" id="UP001227101">
    <property type="component" value="Chromosome"/>
</dbReference>
<dbReference type="PANTHER" id="PTHR37017:SF11">
    <property type="entry name" value="ESTERASE_LIPASE_THIOESTERASE DOMAIN-CONTAINING PROTEIN"/>
    <property type="match status" value="1"/>
</dbReference>
<dbReference type="SUPFAM" id="SSF53474">
    <property type="entry name" value="alpha/beta-Hydrolases"/>
    <property type="match status" value="1"/>
</dbReference>
<feature type="domain" description="AB hydrolase-1" evidence="1">
    <location>
        <begin position="7"/>
        <end position="215"/>
    </location>
</feature>
<dbReference type="Gene3D" id="3.40.50.1820">
    <property type="entry name" value="alpha/beta hydrolase"/>
    <property type="match status" value="1"/>
</dbReference>
<name>A0ABY8XF11_9PSEU</name>
<keyword evidence="2" id="KW-0378">Hydrolase</keyword>
<evidence type="ECO:0000313" key="3">
    <source>
        <dbReference type="Proteomes" id="UP001227101"/>
    </source>
</evidence>
<keyword evidence="3" id="KW-1185">Reference proteome</keyword>
<dbReference type="GO" id="GO:0016787">
    <property type="term" value="F:hydrolase activity"/>
    <property type="evidence" value="ECO:0007669"/>
    <property type="project" value="UniProtKB-KW"/>
</dbReference>
<dbReference type="PANTHER" id="PTHR37017">
    <property type="entry name" value="AB HYDROLASE-1 DOMAIN-CONTAINING PROTEIN-RELATED"/>
    <property type="match status" value="1"/>
</dbReference>
<dbReference type="InterPro" id="IPR029058">
    <property type="entry name" value="AB_hydrolase_fold"/>
</dbReference>